<evidence type="ECO:0000313" key="9">
    <source>
        <dbReference type="Proteomes" id="UP000604825"/>
    </source>
</evidence>
<gene>
    <name evidence="8" type="ORF">NCGR_LOCUS40914</name>
</gene>
<evidence type="ECO:0008006" key="10">
    <source>
        <dbReference type="Google" id="ProtNLM"/>
    </source>
</evidence>
<comment type="caution">
    <text evidence="8">The sequence shown here is derived from an EMBL/GenBank/DDBJ whole genome shotgun (WGS) entry which is preliminary data.</text>
</comment>
<feature type="domain" description="NB-ARC" evidence="6">
    <location>
        <begin position="175"/>
        <end position="342"/>
    </location>
</feature>
<reference evidence="8" key="1">
    <citation type="submission" date="2020-10" db="EMBL/GenBank/DDBJ databases">
        <authorList>
            <person name="Han B."/>
            <person name="Lu T."/>
            <person name="Zhao Q."/>
            <person name="Huang X."/>
            <person name="Zhao Y."/>
        </authorList>
    </citation>
    <scope>NUCLEOTIDE SEQUENCE</scope>
</reference>
<dbReference type="SUPFAM" id="SSF52540">
    <property type="entry name" value="P-loop containing nucleoside triphosphate hydrolases"/>
    <property type="match status" value="1"/>
</dbReference>
<evidence type="ECO:0000256" key="1">
    <source>
        <dbReference type="ARBA" id="ARBA00008894"/>
    </source>
</evidence>
<protein>
    <recommendedName>
        <fullName evidence="10">NB-ARC domain-containing protein</fullName>
    </recommendedName>
</protein>
<evidence type="ECO:0000259" key="6">
    <source>
        <dbReference type="Pfam" id="PF00931"/>
    </source>
</evidence>
<evidence type="ECO:0000313" key="8">
    <source>
        <dbReference type="EMBL" id="CAD6257429.1"/>
    </source>
</evidence>
<dbReference type="Gene3D" id="1.20.5.4130">
    <property type="match status" value="1"/>
</dbReference>
<dbReference type="GO" id="GO:0043531">
    <property type="term" value="F:ADP binding"/>
    <property type="evidence" value="ECO:0007669"/>
    <property type="project" value="InterPro"/>
</dbReference>
<dbReference type="InterPro" id="IPR027417">
    <property type="entry name" value="P-loop_NTPase"/>
</dbReference>
<sequence length="381" mass="42249">MADVLLGVANSLVQGTIAKVQSAIEESSKLQQSAQDDLVFIVGEFEMMQSFLSSTTKNVTNNVVGTFVAQVLDLAYDVENSIEFVVHLDTICLNQTDDEAVGIIAQMKVRVQDVIQRKERYTLISDSGGPNPVMEMKQLHNVSSSFDMLAEAGSRAMNQRDMDVPANNALIGRTSDINQLAGYLAKARINELHVMSVWGIPGSGKSALVRNLYHEMAHLFEEHGWVDISHPFNLKDFSRSLLFQFNSHSLEANEAIGPVEQCRNLLKDRRCLVVIDDVDLQLTQEWGKIRAALLSRPTKSVIIVITNEEKIAFHCADRKDLVFNVKALSVEAAIDLFKMKAHVSSADVSSADVVDHHALLRLSAGHMRLRQPHMTKSLMVA</sequence>
<evidence type="ECO:0000256" key="2">
    <source>
        <dbReference type="ARBA" id="ARBA00022614"/>
    </source>
</evidence>
<keyword evidence="4" id="KW-0547">Nucleotide-binding</keyword>
<proteinExistence type="inferred from homology"/>
<organism evidence="8 9">
    <name type="scientific">Miscanthus lutarioriparius</name>
    <dbReference type="NCBI Taxonomy" id="422564"/>
    <lineage>
        <taxon>Eukaryota</taxon>
        <taxon>Viridiplantae</taxon>
        <taxon>Streptophyta</taxon>
        <taxon>Embryophyta</taxon>
        <taxon>Tracheophyta</taxon>
        <taxon>Spermatophyta</taxon>
        <taxon>Magnoliopsida</taxon>
        <taxon>Liliopsida</taxon>
        <taxon>Poales</taxon>
        <taxon>Poaceae</taxon>
        <taxon>PACMAD clade</taxon>
        <taxon>Panicoideae</taxon>
        <taxon>Andropogonodae</taxon>
        <taxon>Andropogoneae</taxon>
        <taxon>Saccharinae</taxon>
        <taxon>Miscanthus</taxon>
    </lineage>
</organism>
<keyword evidence="5" id="KW-0611">Plant defense</keyword>
<dbReference type="AlphaFoldDB" id="A0A811QN63"/>
<name>A0A811QN63_9POAL</name>
<dbReference type="GO" id="GO:0006952">
    <property type="term" value="P:defense response"/>
    <property type="evidence" value="ECO:0007669"/>
    <property type="project" value="UniProtKB-KW"/>
</dbReference>
<evidence type="ECO:0000256" key="4">
    <source>
        <dbReference type="ARBA" id="ARBA00022741"/>
    </source>
</evidence>
<dbReference type="EMBL" id="CAJGYO010000010">
    <property type="protein sequence ID" value="CAD6257429.1"/>
    <property type="molecule type" value="Genomic_DNA"/>
</dbReference>
<dbReference type="PRINTS" id="PR00364">
    <property type="entry name" value="DISEASERSIST"/>
</dbReference>
<dbReference type="InterPro" id="IPR002182">
    <property type="entry name" value="NB-ARC"/>
</dbReference>
<dbReference type="Proteomes" id="UP000604825">
    <property type="component" value="Unassembled WGS sequence"/>
</dbReference>
<accession>A0A811QN63</accession>
<dbReference type="Pfam" id="PF00931">
    <property type="entry name" value="NB-ARC"/>
    <property type="match status" value="1"/>
</dbReference>
<keyword evidence="9" id="KW-1185">Reference proteome</keyword>
<keyword evidence="3" id="KW-0677">Repeat</keyword>
<feature type="domain" description="Disease resistance N-terminal" evidence="7">
    <location>
        <begin position="13"/>
        <end position="83"/>
    </location>
</feature>
<dbReference type="InterPro" id="IPR041118">
    <property type="entry name" value="Rx_N"/>
</dbReference>
<dbReference type="Gene3D" id="3.40.50.300">
    <property type="entry name" value="P-loop containing nucleotide triphosphate hydrolases"/>
    <property type="match status" value="1"/>
</dbReference>
<dbReference type="PANTHER" id="PTHR19338">
    <property type="entry name" value="TRANSLOCASE OF INNER MITOCHONDRIAL MEMBRANE 13 HOMOLOG"/>
    <property type="match status" value="1"/>
</dbReference>
<evidence type="ECO:0000259" key="7">
    <source>
        <dbReference type="Pfam" id="PF18052"/>
    </source>
</evidence>
<comment type="similarity">
    <text evidence="1">Belongs to the disease resistance NB-LRR family.</text>
</comment>
<evidence type="ECO:0000256" key="5">
    <source>
        <dbReference type="ARBA" id="ARBA00022821"/>
    </source>
</evidence>
<evidence type="ECO:0000256" key="3">
    <source>
        <dbReference type="ARBA" id="ARBA00022737"/>
    </source>
</evidence>
<keyword evidence="2" id="KW-0433">Leucine-rich repeat</keyword>
<dbReference type="OrthoDB" id="1435635at2759"/>
<dbReference type="Pfam" id="PF18052">
    <property type="entry name" value="Rx_N"/>
    <property type="match status" value="1"/>
</dbReference>
<dbReference type="PANTHER" id="PTHR19338:SF32">
    <property type="entry name" value="OS06G0287500 PROTEIN"/>
    <property type="match status" value="1"/>
</dbReference>